<gene>
    <name evidence="2" type="ORF">BCR42DRAFT_412886</name>
</gene>
<keyword evidence="1" id="KW-0812">Transmembrane</keyword>
<name>A0A1X2IKA0_9FUNG</name>
<accession>A0A1X2IKA0</accession>
<feature type="transmembrane region" description="Helical" evidence="1">
    <location>
        <begin position="12"/>
        <end position="36"/>
    </location>
</feature>
<dbReference type="EMBL" id="MCGE01000009">
    <property type="protein sequence ID" value="ORZ17974.1"/>
    <property type="molecule type" value="Genomic_DNA"/>
</dbReference>
<evidence type="ECO:0000256" key="1">
    <source>
        <dbReference type="SAM" id="Phobius"/>
    </source>
</evidence>
<dbReference type="Proteomes" id="UP000193560">
    <property type="component" value="Unassembled WGS sequence"/>
</dbReference>
<organism evidence="2 3">
    <name type="scientific">Absidia repens</name>
    <dbReference type="NCBI Taxonomy" id="90262"/>
    <lineage>
        <taxon>Eukaryota</taxon>
        <taxon>Fungi</taxon>
        <taxon>Fungi incertae sedis</taxon>
        <taxon>Mucoromycota</taxon>
        <taxon>Mucoromycotina</taxon>
        <taxon>Mucoromycetes</taxon>
        <taxon>Mucorales</taxon>
        <taxon>Cunninghamellaceae</taxon>
        <taxon>Absidia</taxon>
    </lineage>
</organism>
<keyword evidence="1" id="KW-0472">Membrane</keyword>
<keyword evidence="1" id="KW-1133">Transmembrane helix</keyword>
<reference evidence="2 3" key="1">
    <citation type="submission" date="2016-07" db="EMBL/GenBank/DDBJ databases">
        <title>Pervasive Adenine N6-methylation of Active Genes in Fungi.</title>
        <authorList>
            <consortium name="DOE Joint Genome Institute"/>
            <person name="Mondo S.J."/>
            <person name="Dannebaum R.O."/>
            <person name="Kuo R.C."/>
            <person name="Labutti K."/>
            <person name="Haridas S."/>
            <person name="Kuo A."/>
            <person name="Salamov A."/>
            <person name="Ahrendt S.R."/>
            <person name="Lipzen A."/>
            <person name="Sullivan W."/>
            <person name="Andreopoulos W.B."/>
            <person name="Clum A."/>
            <person name="Lindquist E."/>
            <person name="Daum C."/>
            <person name="Ramamoorthy G.K."/>
            <person name="Gryganskyi A."/>
            <person name="Culley D."/>
            <person name="Magnuson J.K."/>
            <person name="James T.Y."/>
            <person name="O'Malley M.A."/>
            <person name="Stajich J.E."/>
            <person name="Spatafora J.W."/>
            <person name="Visel A."/>
            <person name="Grigoriev I.V."/>
        </authorList>
    </citation>
    <scope>NUCLEOTIDE SEQUENCE [LARGE SCALE GENOMIC DNA]</scope>
    <source>
        <strain evidence="2 3">NRRL 1336</strain>
    </source>
</reference>
<protein>
    <submittedName>
        <fullName evidence="2">Uncharacterized protein</fullName>
    </submittedName>
</protein>
<evidence type="ECO:0000313" key="2">
    <source>
        <dbReference type="EMBL" id="ORZ17974.1"/>
    </source>
</evidence>
<keyword evidence="3" id="KW-1185">Reference proteome</keyword>
<comment type="caution">
    <text evidence="2">The sequence shown here is derived from an EMBL/GenBank/DDBJ whole genome shotgun (WGS) entry which is preliminary data.</text>
</comment>
<evidence type="ECO:0000313" key="3">
    <source>
        <dbReference type="Proteomes" id="UP000193560"/>
    </source>
</evidence>
<proteinExistence type="predicted"/>
<dbReference type="AlphaFoldDB" id="A0A1X2IKA0"/>
<sequence>MVINVGVQNDGIISGAFSMMIFFASRYSGAFVEWLLGKCMIDGWTDRWMDGWEFQYTDKVQLYNRYVP</sequence>